<dbReference type="HAMAP" id="MF_00366">
    <property type="entry name" value="RNApol_bact_RpoZ"/>
    <property type="match status" value="1"/>
</dbReference>
<dbReference type="GO" id="GO:0000428">
    <property type="term" value="C:DNA-directed RNA polymerase complex"/>
    <property type="evidence" value="ECO:0007669"/>
    <property type="project" value="UniProtKB-KW"/>
</dbReference>
<evidence type="ECO:0000256" key="2">
    <source>
        <dbReference type="ARBA" id="ARBA00012418"/>
    </source>
</evidence>
<evidence type="ECO:0000313" key="12">
    <source>
        <dbReference type="EMBL" id="VFB16222.1"/>
    </source>
</evidence>
<sequence>MNIPSFKTIDKITDSRYALVMLVSKRSRELVDGEPALIDTDLKKPVSIAIQEAVEGAITFATEEEHQAQLELERQKELEEELLMEAEMEKEKEAEEIEE</sequence>
<reference evidence="12 13" key="1">
    <citation type="submission" date="2019-02" db="EMBL/GenBank/DDBJ databases">
        <authorList>
            <consortium name="Pathogen Informatics"/>
        </authorList>
    </citation>
    <scope>NUCLEOTIDE SEQUENCE [LARGE SCALE GENOMIC DNA]</scope>
    <source>
        <strain evidence="12 13">3012STDY7089603</strain>
    </source>
</reference>
<keyword evidence="11" id="KW-0175">Coiled coil</keyword>
<organism evidence="12 13">
    <name type="scientific">Urinicoccus massiliensis</name>
    <dbReference type="NCBI Taxonomy" id="1723382"/>
    <lineage>
        <taxon>Bacteria</taxon>
        <taxon>Bacillati</taxon>
        <taxon>Bacillota</taxon>
        <taxon>Tissierellia</taxon>
        <taxon>Tissierellales</taxon>
        <taxon>Peptoniphilaceae</taxon>
        <taxon>Urinicoccus</taxon>
    </lineage>
</organism>
<comment type="similarity">
    <text evidence="1 10">Belongs to the RNA polymerase subunit omega family.</text>
</comment>
<keyword evidence="4 10" id="KW-0240">DNA-directed RNA polymerase</keyword>
<evidence type="ECO:0000256" key="1">
    <source>
        <dbReference type="ARBA" id="ARBA00006711"/>
    </source>
</evidence>
<comment type="caution">
    <text evidence="12">The sequence shown here is derived from an EMBL/GenBank/DDBJ whole genome shotgun (WGS) entry which is preliminary data.</text>
</comment>
<dbReference type="NCBIfam" id="TIGR00690">
    <property type="entry name" value="rpoZ"/>
    <property type="match status" value="1"/>
</dbReference>
<evidence type="ECO:0000256" key="3">
    <source>
        <dbReference type="ARBA" id="ARBA00013725"/>
    </source>
</evidence>
<gene>
    <name evidence="10" type="primary">rpoZ</name>
    <name evidence="12" type="ORF">NCTC13150_00740</name>
</gene>
<evidence type="ECO:0000256" key="5">
    <source>
        <dbReference type="ARBA" id="ARBA00022679"/>
    </source>
</evidence>
<dbReference type="GO" id="GO:0003899">
    <property type="term" value="F:DNA-directed RNA polymerase activity"/>
    <property type="evidence" value="ECO:0007669"/>
    <property type="project" value="UniProtKB-UniRule"/>
</dbReference>
<accession>A0A8H2M6U4</accession>
<dbReference type="InterPro" id="IPR036161">
    <property type="entry name" value="RPB6/omega-like_sf"/>
</dbReference>
<dbReference type="GO" id="GO:0006351">
    <property type="term" value="P:DNA-templated transcription"/>
    <property type="evidence" value="ECO:0007669"/>
    <property type="project" value="UniProtKB-UniRule"/>
</dbReference>
<evidence type="ECO:0000256" key="4">
    <source>
        <dbReference type="ARBA" id="ARBA00022478"/>
    </source>
</evidence>
<evidence type="ECO:0000313" key="13">
    <source>
        <dbReference type="Proteomes" id="UP000377798"/>
    </source>
</evidence>
<evidence type="ECO:0000256" key="8">
    <source>
        <dbReference type="ARBA" id="ARBA00029924"/>
    </source>
</evidence>
<evidence type="ECO:0000256" key="11">
    <source>
        <dbReference type="SAM" id="Coils"/>
    </source>
</evidence>
<dbReference type="SMART" id="SM01409">
    <property type="entry name" value="RNA_pol_Rpb6"/>
    <property type="match status" value="1"/>
</dbReference>
<protein>
    <recommendedName>
        <fullName evidence="3 10">DNA-directed RNA polymerase subunit omega</fullName>
        <shortName evidence="10">RNAP omega subunit</shortName>
        <ecNumber evidence="2 10">2.7.7.6</ecNumber>
    </recommendedName>
    <alternativeName>
        <fullName evidence="10">RNA polymerase omega subunit</fullName>
    </alternativeName>
    <alternativeName>
        <fullName evidence="8 10">Transcriptase subunit omega</fullName>
    </alternativeName>
</protein>
<dbReference type="GO" id="GO:0003677">
    <property type="term" value="F:DNA binding"/>
    <property type="evidence" value="ECO:0007669"/>
    <property type="project" value="UniProtKB-UniRule"/>
</dbReference>
<dbReference type="SUPFAM" id="SSF63562">
    <property type="entry name" value="RPB6/omega subunit-like"/>
    <property type="match status" value="1"/>
</dbReference>
<dbReference type="AlphaFoldDB" id="A0A8H2M6U4"/>
<dbReference type="RefSeq" id="WP_131748777.1">
    <property type="nucleotide sequence ID" value="NZ_CAACYI010000001.1"/>
</dbReference>
<dbReference type="PANTHER" id="PTHR34476:SF1">
    <property type="entry name" value="DNA-DIRECTED RNA POLYMERASE SUBUNIT OMEGA"/>
    <property type="match status" value="1"/>
</dbReference>
<dbReference type="PANTHER" id="PTHR34476">
    <property type="entry name" value="DNA-DIRECTED RNA POLYMERASE SUBUNIT OMEGA"/>
    <property type="match status" value="1"/>
</dbReference>
<name>A0A8H2M6U4_9FIRM</name>
<dbReference type="InterPro" id="IPR006110">
    <property type="entry name" value="Pol_omega/Rpo6/RPB6"/>
</dbReference>
<dbReference type="Pfam" id="PF01192">
    <property type="entry name" value="RNA_pol_Rpb6"/>
    <property type="match status" value="1"/>
</dbReference>
<dbReference type="Gene3D" id="3.90.940.10">
    <property type="match status" value="1"/>
</dbReference>
<proteinExistence type="inferred from homology"/>
<keyword evidence="5 10" id="KW-0808">Transferase</keyword>
<evidence type="ECO:0000256" key="9">
    <source>
        <dbReference type="ARBA" id="ARBA00048552"/>
    </source>
</evidence>
<keyword evidence="13" id="KW-1185">Reference proteome</keyword>
<evidence type="ECO:0000256" key="7">
    <source>
        <dbReference type="ARBA" id="ARBA00023163"/>
    </source>
</evidence>
<dbReference type="EC" id="2.7.7.6" evidence="2 10"/>
<keyword evidence="7 10" id="KW-0804">Transcription</keyword>
<comment type="function">
    <text evidence="10">Promotes RNA polymerase assembly. Latches the N- and C-terminal regions of the beta' subunit thereby facilitating its interaction with the beta and alpha subunits.</text>
</comment>
<evidence type="ECO:0000256" key="6">
    <source>
        <dbReference type="ARBA" id="ARBA00022695"/>
    </source>
</evidence>
<dbReference type="EMBL" id="CAACYI010000001">
    <property type="protein sequence ID" value="VFB16222.1"/>
    <property type="molecule type" value="Genomic_DNA"/>
</dbReference>
<feature type="coiled-coil region" evidence="11">
    <location>
        <begin position="61"/>
        <end position="98"/>
    </location>
</feature>
<evidence type="ECO:0000256" key="10">
    <source>
        <dbReference type="HAMAP-Rule" id="MF_00366"/>
    </source>
</evidence>
<dbReference type="Proteomes" id="UP000377798">
    <property type="component" value="Unassembled WGS sequence"/>
</dbReference>
<comment type="catalytic activity">
    <reaction evidence="9 10">
        <text>RNA(n) + a ribonucleoside 5'-triphosphate = RNA(n+1) + diphosphate</text>
        <dbReference type="Rhea" id="RHEA:21248"/>
        <dbReference type="Rhea" id="RHEA-COMP:14527"/>
        <dbReference type="Rhea" id="RHEA-COMP:17342"/>
        <dbReference type="ChEBI" id="CHEBI:33019"/>
        <dbReference type="ChEBI" id="CHEBI:61557"/>
        <dbReference type="ChEBI" id="CHEBI:140395"/>
        <dbReference type="EC" id="2.7.7.6"/>
    </reaction>
</comment>
<keyword evidence="6 10" id="KW-0548">Nucleotidyltransferase</keyword>
<dbReference type="InterPro" id="IPR003716">
    <property type="entry name" value="DNA-dir_RNA_pol_omega"/>
</dbReference>
<comment type="subunit">
    <text evidence="10">The RNAP catalytic core consists of 2 alpha, 1 beta, 1 beta' and 1 omega subunit. When a sigma factor is associated with the core the holoenzyme is formed, which can initiate transcription.</text>
</comment>